<sequence length="453" mass="50181">MNIRIRPLLFAVLIVQLACSLPATNPATQTVSLPGKAAVLDAIAVIEERLPDESASDAMRLLMHYASESDDVVATLSTATTPWMRETGELEDSKQTSHAHKLLLAAYIAGNVKSQLQQTPSKPSDDPRAGWLTVIRVHERLAVKNLGAFLSVQRLAQLERAGLLEEYAEIIKQEIAAAKKAKPMPPVSAKERLTRDYLDPAHELTRQNKFSKAYAIYDAWLEQNPDDAEVHFNYAFALNLEASAAKKNKVANAAKKAARPHIFKALIFGSNSPLLPEILVATNPKGKDSDFAAYSDSKKAHDYITRAEKAFSQRRFDDAIKEYKQALKHDPKSYIATLYIGDCYYAQGNPAEAIPWFEKAIAINPNRETAHRYMADALLKSGKQKEGIAKHIDALIAEPANRLPRSVMQRVAQAVNPLFKPSPVNKLPVGSVSFDPKNKKKPSMSRPKTNQRI</sequence>
<keyword evidence="5" id="KW-0732">Signal</keyword>
<dbReference type="SUPFAM" id="SSF48452">
    <property type="entry name" value="TPR-like"/>
    <property type="match status" value="2"/>
</dbReference>
<keyword evidence="1" id="KW-0677">Repeat</keyword>
<evidence type="ECO:0000256" key="3">
    <source>
        <dbReference type="PROSITE-ProRule" id="PRU00339"/>
    </source>
</evidence>
<reference evidence="6 7" key="1">
    <citation type="journal article" date="2018" name="Syst. Appl. Microbiol.">
        <title>Ereboglobus luteus gen. nov. sp. nov. from cockroach guts, and new insights into the oxygen relationship of the genera Opitutus and Didymococcus (Verrucomicrobia: Opitutaceae).</title>
        <authorList>
            <person name="Tegtmeier D."/>
            <person name="Belitz A."/>
            <person name="Radek R."/>
            <person name="Heimerl T."/>
            <person name="Brune A."/>
        </authorList>
    </citation>
    <scope>NUCLEOTIDE SEQUENCE [LARGE SCALE GENOMIC DNA]</scope>
    <source>
        <strain evidence="6 7">Ho45</strain>
    </source>
</reference>
<dbReference type="InterPro" id="IPR051012">
    <property type="entry name" value="CellSynth/LPSAsmb/PSIAsmb"/>
</dbReference>
<evidence type="ECO:0000313" key="7">
    <source>
        <dbReference type="Proteomes" id="UP000244896"/>
    </source>
</evidence>
<name>A0A2U8E2Z8_9BACT</name>
<dbReference type="KEGG" id="elut:CKA38_07855"/>
<dbReference type="InterPro" id="IPR011990">
    <property type="entry name" value="TPR-like_helical_dom_sf"/>
</dbReference>
<dbReference type="PANTHER" id="PTHR45586">
    <property type="entry name" value="TPR REPEAT-CONTAINING PROTEIN PA4667"/>
    <property type="match status" value="1"/>
</dbReference>
<dbReference type="RefSeq" id="WP_108824978.1">
    <property type="nucleotide sequence ID" value="NZ_CP023004.1"/>
</dbReference>
<dbReference type="EMBL" id="CP023004">
    <property type="protein sequence ID" value="AWI09165.1"/>
    <property type="molecule type" value="Genomic_DNA"/>
</dbReference>
<gene>
    <name evidence="6" type="ORF">CKA38_07855</name>
</gene>
<dbReference type="Gene3D" id="1.25.40.10">
    <property type="entry name" value="Tetratricopeptide repeat domain"/>
    <property type="match status" value="1"/>
</dbReference>
<proteinExistence type="predicted"/>
<evidence type="ECO:0000256" key="5">
    <source>
        <dbReference type="SAM" id="SignalP"/>
    </source>
</evidence>
<feature type="compositionally biased region" description="Basic residues" evidence="4">
    <location>
        <begin position="438"/>
        <end position="453"/>
    </location>
</feature>
<evidence type="ECO:0008006" key="8">
    <source>
        <dbReference type="Google" id="ProtNLM"/>
    </source>
</evidence>
<dbReference type="SMART" id="SM00028">
    <property type="entry name" value="TPR"/>
    <property type="match status" value="4"/>
</dbReference>
<dbReference type="OrthoDB" id="179846at2"/>
<protein>
    <recommendedName>
        <fullName evidence="8">Tetratricopeptide repeat protein</fullName>
    </recommendedName>
</protein>
<evidence type="ECO:0000256" key="4">
    <source>
        <dbReference type="SAM" id="MobiDB-lite"/>
    </source>
</evidence>
<feature type="region of interest" description="Disordered" evidence="4">
    <location>
        <begin position="429"/>
        <end position="453"/>
    </location>
</feature>
<evidence type="ECO:0000256" key="1">
    <source>
        <dbReference type="ARBA" id="ARBA00022737"/>
    </source>
</evidence>
<dbReference type="AlphaFoldDB" id="A0A2U8E2Z8"/>
<dbReference type="PANTHER" id="PTHR45586:SF1">
    <property type="entry name" value="LIPOPOLYSACCHARIDE ASSEMBLY PROTEIN B"/>
    <property type="match status" value="1"/>
</dbReference>
<keyword evidence="2 3" id="KW-0802">TPR repeat</keyword>
<dbReference type="InterPro" id="IPR019734">
    <property type="entry name" value="TPR_rpt"/>
</dbReference>
<feature type="repeat" description="TPR" evidence="3">
    <location>
        <begin position="300"/>
        <end position="333"/>
    </location>
</feature>
<feature type="chain" id="PRO_5016140702" description="Tetratricopeptide repeat protein" evidence="5">
    <location>
        <begin position="24"/>
        <end position="453"/>
    </location>
</feature>
<accession>A0A2U8E2Z8</accession>
<dbReference type="Proteomes" id="UP000244896">
    <property type="component" value="Chromosome"/>
</dbReference>
<evidence type="ECO:0000256" key="2">
    <source>
        <dbReference type="ARBA" id="ARBA00022803"/>
    </source>
</evidence>
<organism evidence="6 7">
    <name type="scientific">Ereboglobus luteus</name>
    <dbReference type="NCBI Taxonomy" id="1796921"/>
    <lineage>
        <taxon>Bacteria</taxon>
        <taxon>Pseudomonadati</taxon>
        <taxon>Verrucomicrobiota</taxon>
        <taxon>Opitutia</taxon>
        <taxon>Opitutales</taxon>
        <taxon>Opitutaceae</taxon>
        <taxon>Ereboglobus</taxon>
    </lineage>
</organism>
<feature type="signal peptide" evidence="5">
    <location>
        <begin position="1"/>
        <end position="23"/>
    </location>
</feature>
<feature type="repeat" description="TPR" evidence="3">
    <location>
        <begin position="334"/>
        <end position="367"/>
    </location>
</feature>
<keyword evidence="7" id="KW-1185">Reference proteome</keyword>
<dbReference type="Pfam" id="PF13432">
    <property type="entry name" value="TPR_16"/>
    <property type="match status" value="1"/>
</dbReference>
<dbReference type="PROSITE" id="PS50005">
    <property type="entry name" value="TPR"/>
    <property type="match status" value="2"/>
</dbReference>
<evidence type="ECO:0000313" key="6">
    <source>
        <dbReference type="EMBL" id="AWI09165.1"/>
    </source>
</evidence>